<reference evidence="2" key="1">
    <citation type="submission" date="2020-07" db="EMBL/GenBank/DDBJ databases">
        <authorList>
            <person name="Nieuwenhuis M."/>
            <person name="Van De Peppel L.J.J."/>
        </authorList>
    </citation>
    <scope>NUCLEOTIDE SEQUENCE</scope>
    <source>
        <strain evidence="2">AP01</strain>
        <tissue evidence="2">Mycelium</tissue>
    </source>
</reference>
<accession>A0A9P7GF45</accession>
<name>A0A9P7GF45_9AGAR</name>
<dbReference type="OrthoDB" id="5599235at2759"/>
<dbReference type="AlphaFoldDB" id="A0A9P7GF45"/>
<evidence type="ECO:0000313" key="2">
    <source>
        <dbReference type="EMBL" id="KAG5648469.1"/>
    </source>
</evidence>
<protein>
    <submittedName>
        <fullName evidence="2">Uncharacterized protein</fullName>
    </submittedName>
</protein>
<evidence type="ECO:0000313" key="3">
    <source>
        <dbReference type="Proteomes" id="UP000775547"/>
    </source>
</evidence>
<sequence>MLPSSSSHTGLGGDDLSISELSLGDRTPVAQKPFSLLAPADSPPTRPDDDHELDGREEEGKNSDDEERLEQKKRHAVKFREDKLQSDIFILRKLNDSFATFNEALQDTGSANQACCI</sequence>
<comment type="caution">
    <text evidence="2">The sequence shown here is derived from an EMBL/GenBank/DDBJ whole genome shotgun (WGS) entry which is preliminary data.</text>
</comment>
<evidence type="ECO:0000256" key="1">
    <source>
        <dbReference type="SAM" id="MobiDB-lite"/>
    </source>
</evidence>
<dbReference type="Proteomes" id="UP000775547">
    <property type="component" value="Unassembled WGS sequence"/>
</dbReference>
<reference evidence="2" key="2">
    <citation type="submission" date="2021-10" db="EMBL/GenBank/DDBJ databases">
        <title>Phylogenomics reveals ancestral predisposition of the termite-cultivated fungus Termitomyces towards a domesticated lifestyle.</title>
        <authorList>
            <person name="Auxier B."/>
            <person name="Grum-Grzhimaylo A."/>
            <person name="Cardenas M.E."/>
            <person name="Lodge J.D."/>
            <person name="Laessoe T."/>
            <person name="Pedersen O."/>
            <person name="Smith M.E."/>
            <person name="Kuyper T.W."/>
            <person name="Franco-Molano E.A."/>
            <person name="Baroni T.J."/>
            <person name="Aanen D.K."/>
        </authorList>
    </citation>
    <scope>NUCLEOTIDE SEQUENCE</scope>
    <source>
        <strain evidence="2">AP01</strain>
        <tissue evidence="2">Mycelium</tissue>
    </source>
</reference>
<keyword evidence="3" id="KW-1185">Reference proteome</keyword>
<feature type="region of interest" description="Disordered" evidence="1">
    <location>
        <begin position="1"/>
        <end position="75"/>
    </location>
</feature>
<organism evidence="2 3">
    <name type="scientific">Asterophora parasitica</name>
    <dbReference type="NCBI Taxonomy" id="117018"/>
    <lineage>
        <taxon>Eukaryota</taxon>
        <taxon>Fungi</taxon>
        <taxon>Dikarya</taxon>
        <taxon>Basidiomycota</taxon>
        <taxon>Agaricomycotina</taxon>
        <taxon>Agaricomycetes</taxon>
        <taxon>Agaricomycetidae</taxon>
        <taxon>Agaricales</taxon>
        <taxon>Tricholomatineae</taxon>
        <taxon>Lyophyllaceae</taxon>
        <taxon>Asterophora</taxon>
    </lineage>
</organism>
<gene>
    <name evidence="2" type="ORF">DXG03_003080</name>
</gene>
<proteinExistence type="predicted"/>
<dbReference type="EMBL" id="JABCKV010000002">
    <property type="protein sequence ID" value="KAG5648469.1"/>
    <property type="molecule type" value="Genomic_DNA"/>
</dbReference>